<feature type="chain" id="PRO_5044924463" description="Probable subtilase-type protease inhibitor" evidence="8">
    <location>
        <begin position="29"/>
        <end position="144"/>
    </location>
</feature>
<dbReference type="Pfam" id="PF00720">
    <property type="entry name" value="SSI"/>
    <property type="match status" value="1"/>
</dbReference>
<keyword evidence="5 8" id="KW-0646">Protease inhibitor</keyword>
<keyword evidence="6 8" id="KW-0722">Serine protease inhibitor</keyword>
<dbReference type="PRINTS" id="PR00294">
    <property type="entry name" value="SSBTLNINHBTR"/>
</dbReference>
<dbReference type="InterPro" id="IPR020054">
    <property type="entry name" value="Prot_inh_SSI_I16_CS"/>
</dbReference>
<dbReference type="RefSeq" id="WP_030886699.1">
    <property type="nucleotide sequence ID" value="NZ_JBIRHZ010000015.1"/>
</dbReference>
<feature type="disulfide bond" evidence="8">
    <location>
        <begin position="65"/>
        <end position="80"/>
    </location>
</feature>
<comment type="similarity">
    <text evidence="2 8 9">Belongs to the protease inhibitor I16 (SSI) family.</text>
</comment>
<protein>
    <recommendedName>
        <fullName evidence="8">Probable subtilase-type protease inhibitor</fullName>
    </recommendedName>
</protein>
<evidence type="ECO:0000256" key="1">
    <source>
        <dbReference type="ARBA" id="ARBA00004613"/>
    </source>
</evidence>
<keyword evidence="7 8" id="KW-1015">Disulfide bond</keyword>
<evidence type="ECO:0000256" key="9">
    <source>
        <dbReference type="RuleBase" id="RU003471"/>
    </source>
</evidence>
<evidence type="ECO:0000256" key="5">
    <source>
        <dbReference type="ARBA" id="ARBA00022690"/>
    </source>
</evidence>
<gene>
    <name evidence="8" type="primary">sti</name>
    <name evidence="11" type="ORF">ADK38_44405</name>
</gene>
<evidence type="ECO:0000256" key="7">
    <source>
        <dbReference type="ARBA" id="ARBA00023157"/>
    </source>
</evidence>
<keyword evidence="4 8" id="KW-0964">Secreted</keyword>
<dbReference type="Gene3D" id="3.30.350.10">
    <property type="entry name" value="Subtilisin inhibitor-like"/>
    <property type="match status" value="1"/>
</dbReference>
<feature type="domain" description="Subtilisin inhibitor" evidence="10">
    <location>
        <begin position="38"/>
        <end position="130"/>
    </location>
</feature>
<evidence type="ECO:0000313" key="12">
    <source>
        <dbReference type="Proteomes" id="UP000037020"/>
    </source>
</evidence>
<evidence type="ECO:0000259" key="10">
    <source>
        <dbReference type="Pfam" id="PF00720"/>
    </source>
</evidence>
<evidence type="ECO:0000313" key="11">
    <source>
        <dbReference type="EMBL" id="KOG52007.1"/>
    </source>
</evidence>
<dbReference type="Proteomes" id="UP000037020">
    <property type="component" value="Unassembled WGS sequence"/>
</dbReference>
<evidence type="ECO:0000256" key="2">
    <source>
        <dbReference type="ARBA" id="ARBA00010472"/>
    </source>
</evidence>
<evidence type="ECO:0000256" key="4">
    <source>
        <dbReference type="ARBA" id="ARBA00022525"/>
    </source>
</evidence>
<dbReference type="PROSITE" id="PS00999">
    <property type="entry name" value="SSI"/>
    <property type="match status" value="1"/>
</dbReference>
<feature type="site" description="Reactive bond" evidence="8">
    <location>
        <begin position="104"/>
        <end position="105"/>
    </location>
</feature>
<proteinExistence type="inferred from homology"/>
<evidence type="ECO:0000256" key="3">
    <source>
        <dbReference type="ARBA" id="ARBA00011738"/>
    </source>
</evidence>
<keyword evidence="12" id="KW-1185">Reference proteome</keyword>
<sequence precursor="true">MRYITGGIALAAALAVTGLAGASTIASAAPAKSMSLYAPSALVLTVGEGEHAADTTVRRAVTLSCAPTPSGTHPAAEAACAELLAADGKFDVLAEPASDRSCPHVWKPVVVTVDGVWEGARVSYEHTFANACMKDNALSTVYEF</sequence>
<comment type="caution">
    <text evidence="11">The sequence shown here is derived from an EMBL/GenBank/DDBJ whole genome shotgun (WGS) entry which is preliminary data.</text>
</comment>
<comment type="subcellular location">
    <subcellularLocation>
        <location evidence="1 8">Secreted</location>
    </subcellularLocation>
</comment>
<comment type="subunit">
    <text evidence="3 8">Homodimer.</text>
</comment>
<dbReference type="HAMAP" id="MF_00778">
    <property type="entry name" value="SSI"/>
    <property type="match status" value="1"/>
</dbReference>
<accession>A0ABR5ISZ5</accession>
<reference evidence="11 12" key="1">
    <citation type="submission" date="2015-07" db="EMBL/GenBank/DDBJ databases">
        <authorList>
            <person name="Ju K.-S."/>
            <person name="Doroghazi J.R."/>
            <person name="Metcalf W.W."/>
        </authorList>
    </citation>
    <scope>NUCLEOTIDE SEQUENCE [LARGE SCALE GENOMIC DNA]</scope>
    <source>
        <strain evidence="11 12">NRRL B-3589</strain>
    </source>
</reference>
<comment type="function">
    <text evidence="8">Strong inhibitor of bacterial serine proteases such as subtilisin.</text>
</comment>
<dbReference type="InterPro" id="IPR000691">
    <property type="entry name" value="Prot_inh_I16_SSI"/>
</dbReference>
<dbReference type="InterPro" id="IPR036819">
    <property type="entry name" value="Subtilisin_inhibitor-like_sf"/>
</dbReference>
<evidence type="ECO:0000256" key="8">
    <source>
        <dbReference type="HAMAP-Rule" id="MF_00778"/>
    </source>
</evidence>
<dbReference type="InterPro" id="IPR023549">
    <property type="entry name" value="Subtilisin_inhibitor"/>
</dbReference>
<organism evidence="11 12">
    <name type="scientific">Streptomyces varsoviensis</name>
    <dbReference type="NCBI Taxonomy" id="67373"/>
    <lineage>
        <taxon>Bacteria</taxon>
        <taxon>Bacillati</taxon>
        <taxon>Actinomycetota</taxon>
        <taxon>Actinomycetes</taxon>
        <taxon>Kitasatosporales</taxon>
        <taxon>Streptomycetaceae</taxon>
        <taxon>Streptomyces</taxon>
    </lineage>
</organism>
<dbReference type="EMBL" id="LGUT01004378">
    <property type="protein sequence ID" value="KOG52007.1"/>
    <property type="molecule type" value="Genomic_DNA"/>
</dbReference>
<feature type="disulfide bond" evidence="8">
    <location>
        <begin position="102"/>
        <end position="132"/>
    </location>
</feature>
<keyword evidence="8" id="KW-0732">Signal</keyword>
<evidence type="ECO:0000256" key="6">
    <source>
        <dbReference type="ARBA" id="ARBA00022900"/>
    </source>
</evidence>
<dbReference type="SUPFAM" id="SSF55399">
    <property type="entry name" value="Subtilisin inhibitor"/>
    <property type="match status" value="1"/>
</dbReference>
<name>A0ABR5ISZ5_9ACTN</name>
<feature type="signal peptide" evidence="8">
    <location>
        <begin position="1"/>
        <end position="28"/>
    </location>
</feature>